<dbReference type="Proteomes" id="UP000316770">
    <property type="component" value="Chromosome"/>
</dbReference>
<dbReference type="InterPro" id="IPR003594">
    <property type="entry name" value="HATPase_dom"/>
</dbReference>
<evidence type="ECO:0000313" key="11">
    <source>
        <dbReference type="Proteomes" id="UP000316770"/>
    </source>
</evidence>
<dbReference type="GO" id="GO:0005524">
    <property type="term" value="F:ATP binding"/>
    <property type="evidence" value="ECO:0007669"/>
    <property type="project" value="UniProtKB-KW"/>
</dbReference>
<keyword evidence="4 10" id="KW-0808">Transferase</keyword>
<dbReference type="PANTHER" id="PTHR43065">
    <property type="entry name" value="SENSOR HISTIDINE KINASE"/>
    <property type="match status" value="1"/>
</dbReference>
<dbReference type="CDD" id="cd00075">
    <property type="entry name" value="HATPase"/>
    <property type="match status" value="1"/>
</dbReference>
<evidence type="ECO:0000256" key="6">
    <source>
        <dbReference type="ARBA" id="ARBA00022777"/>
    </source>
</evidence>
<keyword evidence="7" id="KW-0067">ATP-binding</keyword>
<evidence type="ECO:0000256" key="5">
    <source>
        <dbReference type="ARBA" id="ARBA00022741"/>
    </source>
</evidence>
<gene>
    <name evidence="10" type="primary">gchK</name>
    <name evidence="10" type="ORF">Mal33_15460</name>
</gene>
<dbReference type="SUPFAM" id="SSF55874">
    <property type="entry name" value="ATPase domain of HSP90 chaperone/DNA topoisomerase II/histidine kinase"/>
    <property type="match status" value="1"/>
</dbReference>
<evidence type="ECO:0000256" key="7">
    <source>
        <dbReference type="ARBA" id="ARBA00022840"/>
    </source>
</evidence>
<evidence type="ECO:0000313" key="10">
    <source>
        <dbReference type="EMBL" id="QDV55569.1"/>
    </source>
</evidence>
<keyword evidence="6 10" id="KW-0418">Kinase</keyword>
<protein>
    <recommendedName>
        <fullName evidence="2">histidine kinase</fullName>
        <ecNumber evidence="2">2.7.13.3</ecNumber>
    </recommendedName>
</protein>
<dbReference type="Gene3D" id="1.10.287.130">
    <property type="match status" value="1"/>
</dbReference>
<dbReference type="PANTHER" id="PTHR43065:SF10">
    <property type="entry name" value="PEROXIDE STRESS-ACTIVATED HISTIDINE KINASE MAK3"/>
    <property type="match status" value="1"/>
</dbReference>
<feature type="domain" description="Histidine kinase" evidence="9">
    <location>
        <begin position="156"/>
        <end position="365"/>
    </location>
</feature>
<sequence length="371" mass="40694">MHDNKTLFVALQEGANRNVVNRAFIIPHQDESLDIYDVLILDESHRNNGQAAVAAILQHDLTTYAAIILDSGFPSGTAESLLAQLSDDTSCLVATSRAGIKATFEDLSQEALAGDPQSSPTDLLKEMYAMLSSGVEPEQRQSQRERLESIGLAVASVAHETRNALQRIQVHLDLLRMNEGDALQRMNDLTSIEQANRCLWTLFNELQDFSAPLQLQCESVSVRGLVDSSWESLRGREGWDRAELKLDIPNVCATVDPIRIEQVLRNLMENAIDACDDKASIEIAAASIQLNGREALQITVRDNGSGIRPEFRQNAFEPFYTTKSRGSGLGLPICKRIVEAHGGRLGIDPKIVDGTAFLIVLPVGRSDACDC</sequence>
<dbReference type="GO" id="GO:0000155">
    <property type="term" value="F:phosphorelay sensor kinase activity"/>
    <property type="evidence" value="ECO:0007669"/>
    <property type="project" value="InterPro"/>
</dbReference>
<evidence type="ECO:0000256" key="2">
    <source>
        <dbReference type="ARBA" id="ARBA00012438"/>
    </source>
</evidence>
<accession>A0A518IR55</accession>
<dbReference type="InterPro" id="IPR004358">
    <property type="entry name" value="Sig_transdc_His_kin-like_C"/>
</dbReference>
<organism evidence="10 11">
    <name type="scientific">Rosistilla oblonga</name>
    <dbReference type="NCBI Taxonomy" id="2527990"/>
    <lineage>
        <taxon>Bacteria</taxon>
        <taxon>Pseudomonadati</taxon>
        <taxon>Planctomycetota</taxon>
        <taxon>Planctomycetia</taxon>
        <taxon>Pirellulales</taxon>
        <taxon>Pirellulaceae</taxon>
        <taxon>Rosistilla</taxon>
    </lineage>
</organism>
<dbReference type="RefSeq" id="WP_145283445.1">
    <property type="nucleotide sequence ID" value="NZ_CP036318.1"/>
</dbReference>
<proteinExistence type="predicted"/>
<name>A0A518IR55_9BACT</name>
<dbReference type="InterPro" id="IPR036097">
    <property type="entry name" value="HisK_dim/P_sf"/>
</dbReference>
<evidence type="ECO:0000256" key="8">
    <source>
        <dbReference type="ARBA" id="ARBA00023012"/>
    </source>
</evidence>
<dbReference type="SUPFAM" id="SSF47384">
    <property type="entry name" value="Homodimeric domain of signal transducing histidine kinase"/>
    <property type="match status" value="1"/>
</dbReference>
<dbReference type="PRINTS" id="PR00344">
    <property type="entry name" value="BCTRLSENSOR"/>
</dbReference>
<evidence type="ECO:0000259" key="9">
    <source>
        <dbReference type="PROSITE" id="PS50109"/>
    </source>
</evidence>
<dbReference type="PROSITE" id="PS50109">
    <property type="entry name" value="HIS_KIN"/>
    <property type="match status" value="1"/>
</dbReference>
<evidence type="ECO:0000256" key="3">
    <source>
        <dbReference type="ARBA" id="ARBA00022553"/>
    </source>
</evidence>
<comment type="catalytic activity">
    <reaction evidence="1">
        <text>ATP + protein L-histidine = ADP + protein N-phospho-L-histidine.</text>
        <dbReference type="EC" id="2.7.13.3"/>
    </reaction>
</comment>
<dbReference type="Gene3D" id="3.30.565.10">
    <property type="entry name" value="Histidine kinase-like ATPase, C-terminal domain"/>
    <property type="match status" value="1"/>
</dbReference>
<keyword evidence="3" id="KW-0597">Phosphoprotein</keyword>
<dbReference type="Pfam" id="PF02518">
    <property type="entry name" value="HATPase_c"/>
    <property type="match status" value="1"/>
</dbReference>
<dbReference type="InterPro" id="IPR005467">
    <property type="entry name" value="His_kinase_dom"/>
</dbReference>
<keyword evidence="8" id="KW-0902">Two-component regulatory system</keyword>
<dbReference type="EMBL" id="CP036318">
    <property type="protein sequence ID" value="QDV55569.1"/>
    <property type="molecule type" value="Genomic_DNA"/>
</dbReference>
<evidence type="ECO:0000256" key="4">
    <source>
        <dbReference type="ARBA" id="ARBA00022679"/>
    </source>
</evidence>
<dbReference type="EC" id="2.7.13.3" evidence="2"/>
<evidence type="ECO:0000256" key="1">
    <source>
        <dbReference type="ARBA" id="ARBA00000085"/>
    </source>
</evidence>
<reference evidence="10 11" key="1">
    <citation type="submission" date="2019-02" db="EMBL/GenBank/DDBJ databases">
        <title>Deep-cultivation of Planctomycetes and their phenomic and genomic characterization uncovers novel biology.</title>
        <authorList>
            <person name="Wiegand S."/>
            <person name="Jogler M."/>
            <person name="Boedeker C."/>
            <person name="Pinto D."/>
            <person name="Vollmers J."/>
            <person name="Rivas-Marin E."/>
            <person name="Kohn T."/>
            <person name="Peeters S.H."/>
            <person name="Heuer A."/>
            <person name="Rast P."/>
            <person name="Oberbeckmann S."/>
            <person name="Bunk B."/>
            <person name="Jeske O."/>
            <person name="Meyerdierks A."/>
            <person name="Storesund J.E."/>
            <person name="Kallscheuer N."/>
            <person name="Luecker S."/>
            <person name="Lage O.M."/>
            <person name="Pohl T."/>
            <person name="Merkel B.J."/>
            <person name="Hornburger P."/>
            <person name="Mueller R.-W."/>
            <person name="Bruemmer F."/>
            <person name="Labrenz M."/>
            <person name="Spormann A.M."/>
            <person name="Op den Camp H."/>
            <person name="Overmann J."/>
            <person name="Amann R."/>
            <person name="Jetten M.S.M."/>
            <person name="Mascher T."/>
            <person name="Medema M.H."/>
            <person name="Devos D.P."/>
            <person name="Kaster A.-K."/>
            <person name="Ovreas L."/>
            <person name="Rohde M."/>
            <person name="Galperin M.Y."/>
            <person name="Jogler C."/>
        </authorList>
    </citation>
    <scope>NUCLEOTIDE SEQUENCE [LARGE SCALE GENOMIC DNA]</scope>
    <source>
        <strain evidence="10 11">Mal33</strain>
    </source>
</reference>
<dbReference type="AlphaFoldDB" id="A0A518IR55"/>
<dbReference type="InterPro" id="IPR036890">
    <property type="entry name" value="HATPase_C_sf"/>
</dbReference>
<keyword evidence="11" id="KW-1185">Reference proteome</keyword>
<keyword evidence="5" id="KW-0547">Nucleotide-binding</keyword>
<dbReference type="SMART" id="SM00387">
    <property type="entry name" value="HATPase_c"/>
    <property type="match status" value="1"/>
</dbReference>